<sequence length="176" mass="20264">FRIKRTTHKQFEVMVKLLERNPELARGMAPHMFLDNEYGLIYHVWLDYKLKLKRKIAENWKEIAATGRGPYTQRSLTPLEQAVDELLSLQQAVNPNGAAFGSTAPAPAYLEEEHTHLEDVEVQPEQAEEIGNVSIRSRQALTNRVKERENLLIKTWEKQAETQESLIGIMKNINSQ</sequence>
<name>A0ABM3K689_BACDO</name>
<dbReference type="RefSeq" id="XP_049316988.1">
    <property type="nucleotide sequence ID" value="XM_049461031.1"/>
</dbReference>
<evidence type="ECO:0000313" key="1">
    <source>
        <dbReference type="Proteomes" id="UP001652620"/>
    </source>
</evidence>
<dbReference type="Proteomes" id="UP001652620">
    <property type="component" value="Chromosome 6"/>
</dbReference>
<proteinExistence type="predicted"/>
<organism evidence="1 2">
    <name type="scientific">Bactrocera dorsalis</name>
    <name type="common">Oriental fruit fly</name>
    <name type="synonym">Dacus dorsalis</name>
    <dbReference type="NCBI Taxonomy" id="27457"/>
    <lineage>
        <taxon>Eukaryota</taxon>
        <taxon>Metazoa</taxon>
        <taxon>Ecdysozoa</taxon>
        <taxon>Arthropoda</taxon>
        <taxon>Hexapoda</taxon>
        <taxon>Insecta</taxon>
        <taxon>Pterygota</taxon>
        <taxon>Neoptera</taxon>
        <taxon>Endopterygota</taxon>
        <taxon>Diptera</taxon>
        <taxon>Brachycera</taxon>
        <taxon>Muscomorpha</taxon>
        <taxon>Tephritoidea</taxon>
        <taxon>Tephritidae</taxon>
        <taxon>Bactrocera</taxon>
        <taxon>Bactrocera</taxon>
    </lineage>
</organism>
<accession>A0ABM3K689</accession>
<evidence type="ECO:0000313" key="2">
    <source>
        <dbReference type="RefSeq" id="XP_049316988.1"/>
    </source>
</evidence>
<feature type="non-terminal residue" evidence="2">
    <location>
        <position position="1"/>
    </location>
</feature>
<protein>
    <submittedName>
        <fullName evidence="2">Uncharacterized protein LOC125779760</fullName>
    </submittedName>
</protein>
<reference evidence="2" key="1">
    <citation type="submission" date="2025-08" db="UniProtKB">
        <authorList>
            <consortium name="RefSeq"/>
        </authorList>
    </citation>
    <scope>IDENTIFICATION</scope>
    <source>
        <tissue evidence="2">Adult</tissue>
    </source>
</reference>
<gene>
    <name evidence="2" type="primary">LOC125779760</name>
</gene>
<keyword evidence="1" id="KW-1185">Reference proteome</keyword>
<dbReference type="GeneID" id="125779760"/>